<proteinExistence type="predicted"/>
<name>A0ABV3PSN8_9HYPH</name>
<protein>
    <submittedName>
        <fullName evidence="1">Uncharacterized protein</fullName>
    </submittedName>
</protein>
<comment type="caution">
    <text evidence="1">The sequence shown here is derived from an EMBL/GenBank/DDBJ whole genome shotgun (WGS) entry which is preliminary data.</text>
</comment>
<accession>A0ABV3PSN8</accession>
<gene>
    <name evidence="1" type="ORF">ABXS05_23280</name>
</gene>
<evidence type="ECO:0000313" key="1">
    <source>
        <dbReference type="EMBL" id="MEW9308496.1"/>
    </source>
</evidence>
<organism evidence="1 2">
    <name type="scientific">Labrys neptuniae</name>
    <dbReference type="NCBI Taxonomy" id="376174"/>
    <lineage>
        <taxon>Bacteria</taxon>
        <taxon>Pseudomonadati</taxon>
        <taxon>Pseudomonadota</taxon>
        <taxon>Alphaproteobacteria</taxon>
        <taxon>Hyphomicrobiales</taxon>
        <taxon>Xanthobacteraceae</taxon>
        <taxon>Labrys</taxon>
    </lineage>
</organism>
<evidence type="ECO:0000313" key="2">
    <source>
        <dbReference type="Proteomes" id="UP001555786"/>
    </source>
</evidence>
<keyword evidence="2" id="KW-1185">Reference proteome</keyword>
<dbReference type="EMBL" id="JBFNQD010000009">
    <property type="protein sequence ID" value="MEW9308496.1"/>
    <property type="molecule type" value="Genomic_DNA"/>
</dbReference>
<dbReference type="RefSeq" id="WP_311943671.1">
    <property type="nucleotide sequence ID" value="NZ_JAVSCS010000042.1"/>
</dbReference>
<reference evidence="1 2" key="1">
    <citation type="submission" date="2024-07" db="EMBL/GenBank/DDBJ databases">
        <title>Description of Labrys sedimenti sp. nov., isolated from a diclofenac-degrading enrichment culture.</title>
        <authorList>
            <person name="Tancsics A."/>
            <person name="Csepanyi A."/>
        </authorList>
    </citation>
    <scope>NUCLEOTIDE SEQUENCE [LARGE SCALE GENOMIC DNA]</scope>
    <source>
        <strain evidence="1 2">LMG 23578</strain>
    </source>
</reference>
<sequence>MGMHLTGPSSGQEPCLLFEDCGVLSAERLERGIPCLDFASPNCATSGIAALKAKLAVRKAMVRVHDRLKAIEAECNGRGPD</sequence>
<dbReference type="Proteomes" id="UP001555786">
    <property type="component" value="Unassembled WGS sequence"/>
</dbReference>